<dbReference type="PATRIC" id="fig|411483.3.peg.1918"/>
<proteinExistence type="predicted"/>
<dbReference type="RefSeq" id="WP_005933860.1">
    <property type="nucleotide sequence ID" value="NZ_CP022479.1"/>
</dbReference>
<dbReference type="EMBL" id="ACOP02000055">
    <property type="protein sequence ID" value="EEU96246.1"/>
    <property type="molecule type" value="Genomic_DNA"/>
</dbReference>
<organism evidence="1 2">
    <name type="scientific">Faecalibacterium duncaniae (strain DSM 17677 / JCM 31915 / A2-165)</name>
    <name type="common">Faecalibacterium prausnitzii</name>
    <dbReference type="NCBI Taxonomy" id="411483"/>
    <lineage>
        <taxon>Bacteria</taxon>
        <taxon>Bacillati</taxon>
        <taxon>Bacillota</taxon>
        <taxon>Clostridia</taxon>
        <taxon>Eubacteriales</taxon>
        <taxon>Oscillospiraceae</taxon>
        <taxon>Faecalibacterium</taxon>
    </lineage>
</organism>
<evidence type="ECO:0000313" key="2">
    <source>
        <dbReference type="Proteomes" id="UP000004619"/>
    </source>
</evidence>
<dbReference type="GeneID" id="90661709"/>
<keyword evidence="2" id="KW-1185">Reference proteome</keyword>
<evidence type="ECO:0000313" key="1">
    <source>
        <dbReference type="EMBL" id="EEU96246.1"/>
    </source>
</evidence>
<name>C7H776_FAED2</name>
<comment type="caution">
    <text evidence="1">The sequence shown here is derived from an EMBL/GenBank/DDBJ whole genome shotgun (WGS) entry which is preliminary data.</text>
</comment>
<protein>
    <submittedName>
        <fullName evidence="1">Uncharacterized protein</fullName>
    </submittedName>
</protein>
<sequence length="40" mass="4424">MSEYEIRSVGGHVEVYTQGGVFLFSADTVREAMEELDEAA</sequence>
<dbReference type="Proteomes" id="UP000004619">
    <property type="component" value="Unassembled WGS sequence"/>
</dbReference>
<dbReference type="STRING" id="411483.FAEPRAA2165_02159"/>
<dbReference type="AlphaFoldDB" id="C7H776"/>
<reference evidence="1" key="1">
    <citation type="submission" date="2009-08" db="EMBL/GenBank/DDBJ databases">
        <authorList>
            <person name="Weinstock G."/>
            <person name="Sodergren E."/>
            <person name="Clifton S."/>
            <person name="Fulton L."/>
            <person name="Fulton B."/>
            <person name="Courtney L."/>
            <person name="Fronick C."/>
            <person name="Harrison M."/>
            <person name="Strong C."/>
            <person name="Farmer C."/>
            <person name="Delahaunty K."/>
            <person name="Markovic C."/>
            <person name="Hall O."/>
            <person name="Minx P."/>
            <person name="Tomlinson C."/>
            <person name="Mitreva M."/>
            <person name="Nelson J."/>
            <person name="Hou S."/>
            <person name="Wollam A."/>
            <person name="Pepin K.H."/>
            <person name="Johnson M."/>
            <person name="Bhonagiri V."/>
            <person name="Nash W.E."/>
            <person name="Warren W."/>
            <person name="Chinwalla A."/>
            <person name="Mardis E.R."/>
            <person name="Wilson R.K."/>
        </authorList>
    </citation>
    <scope>NUCLEOTIDE SEQUENCE [LARGE SCALE GENOMIC DNA]</scope>
    <source>
        <strain evidence="1">A2-165</strain>
    </source>
</reference>
<accession>C7H776</accession>
<gene>
    <name evidence="1" type="ORF">FAEPRAA2165_02159</name>
</gene>
<dbReference type="HOGENOM" id="CLU_217144_0_0_9"/>